<evidence type="ECO:0008006" key="3">
    <source>
        <dbReference type="Google" id="ProtNLM"/>
    </source>
</evidence>
<dbReference type="EMBL" id="PQNY01000089">
    <property type="protein sequence ID" value="POS00507.1"/>
    <property type="molecule type" value="Genomic_DNA"/>
</dbReference>
<dbReference type="Pfam" id="PF09965">
    <property type="entry name" value="DUF2199"/>
    <property type="match status" value="1"/>
</dbReference>
<dbReference type="AlphaFoldDB" id="A0A2S4N475"/>
<dbReference type="OrthoDB" id="4404538at2"/>
<dbReference type="RefSeq" id="WP_103727254.1">
    <property type="nucleotide sequence ID" value="NZ_PQNY01000089.1"/>
</dbReference>
<keyword evidence="2" id="KW-1185">Reference proteome</keyword>
<dbReference type="InterPro" id="IPR018697">
    <property type="entry name" value="DUF2199"/>
</dbReference>
<gene>
    <name evidence="1" type="ORF">Q361_1891</name>
</gene>
<protein>
    <recommendedName>
        <fullName evidence="3">DUF2199 domain-containing protein</fullName>
    </recommendedName>
</protein>
<evidence type="ECO:0000313" key="1">
    <source>
        <dbReference type="EMBL" id="POS00507.1"/>
    </source>
</evidence>
<dbReference type="Proteomes" id="UP000237056">
    <property type="component" value="Unassembled WGS sequence"/>
</dbReference>
<evidence type="ECO:0000313" key="2">
    <source>
        <dbReference type="Proteomes" id="UP000237056"/>
    </source>
</evidence>
<name>A0A2S4N475_9FLAO</name>
<sequence>MSESIKYICECCGKEHEEWPSLTYSSPTHYHNLTEEEKQTIAELTSDFCVIEYTDQTDKFIRCTLTQKVIDHCENLEYGLWVSLSDKSFEDYSENFKNENHETKYFGWLSNFLPDYENTTNIPTTVYTKKGNSRPEIIPNNDFEHQFVNDYFNGITKKEAERRIAEMLKSTGK</sequence>
<organism evidence="1 2">
    <name type="scientific">Flavobacterium croceum DSM 17960</name>
    <dbReference type="NCBI Taxonomy" id="1121886"/>
    <lineage>
        <taxon>Bacteria</taxon>
        <taxon>Pseudomonadati</taxon>
        <taxon>Bacteroidota</taxon>
        <taxon>Flavobacteriia</taxon>
        <taxon>Flavobacteriales</taxon>
        <taxon>Flavobacteriaceae</taxon>
        <taxon>Flavobacterium</taxon>
    </lineage>
</organism>
<accession>A0A2S4N475</accession>
<comment type="caution">
    <text evidence="1">The sequence shown here is derived from an EMBL/GenBank/DDBJ whole genome shotgun (WGS) entry which is preliminary data.</text>
</comment>
<proteinExistence type="predicted"/>
<reference evidence="1 2" key="1">
    <citation type="submission" date="2018-01" db="EMBL/GenBank/DDBJ databases">
        <title>Genomic Encyclopedia of Type Strains, Phase I: the one thousand microbial genomes (KMG-I) project.</title>
        <authorList>
            <person name="Goeker M."/>
        </authorList>
    </citation>
    <scope>NUCLEOTIDE SEQUENCE [LARGE SCALE GENOMIC DNA]</scope>
    <source>
        <strain evidence="1 2">DSM 17960</strain>
    </source>
</reference>